<protein>
    <submittedName>
        <fullName evidence="1">Uncharacterized protein</fullName>
    </submittedName>
</protein>
<evidence type="ECO:0000313" key="1">
    <source>
        <dbReference type="EMBL" id="DAD74260.1"/>
    </source>
</evidence>
<sequence length="129" mass="15232">MPTEKQIREADLAYWNWLREDYHFTLNWGCSENLTILDNTGKPVATAIVNELRTPAQQLRKGYISHFIIGNKIKFTNVNKIVQPEYFAEVIQDFVSGKEPQLFYTAEMTLNNDPFHWLADFHEYRKGYK</sequence>
<accession>A0A8S5LWB7</accession>
<dbReference type="EMBL" id="BK014756">
    <property type="protein sequence ID" value="DAD74260.1"/>
    <property type="molecule type" value="Genomic_DNA"/>
</dbReference>
<name>A0A8S5LWB7_9CAUD</name>
<organism evidence="1">
    <name type="scientific">Myoviridae sp. cto1k8</name>
    <dbReference type="NCBI Taxonomy" id="2826694"/>
    <lineage>
        <taxon>Viruses</taxon>
        <taxon>Duplodnaviria</taxon>
        <taxon>Heunggongvirae</taxon>
        <taxon>Uroviricota</taxon>
        <taxon>Caudoviricetes</taxon>
    </lineage>
</organism>
<proteinExistence type="predicted"/>
<reference evidence="1" key="1">
    <citation type="journal article" date="2021" name="Proc. Natl. Acad. Sci. U.S.A.">
        <title>A Catalog of Tens of Thousands of Viruses from Human Metagenomes Reveals Hidden Associations with Chronic Diseases.</title>
        <authorList>
            <person name="Tisza M.J."/>
            <person name="Buck C.B."/>
        </authorList>
    </citation>
    <scope>NUCLEOTIDE SEQUENCE</scope>
    <source>
        <strain evidence="1">Cto1k8</strain>
    </source>
</reference>